<gene>
    <name evidence="1" type="ORF">RN606_13355</name>
</gene>
<dbReference type="GO" id="GO:0030246">
    <property type="term" value="F:carbohydrate binding"/>
    <property type="evidence" value="ECO:0007669"/>
    <property type="project" value="InterPro"/>
</dbReference>
<dbReference type="RefSeq" id="WP_313497941.1">
    <property type="nucleotide sequence ID" value="NZ_CP134879.1"/>
</dbReference>
<dbReference type="GO" id="GO:0016853">
    <property type="term" value="F:isomerase activity"/>
    <property type="evidence" value="ECO:0007669"/>
    <property type="project" value="InterPro"/>
</dbReference>
<dbReference type="InterPro" id="IPR011013">
    <property type="entry name" value="Gal_mutarotase_sf_dom"/>
</dbReference>
<accession>A0AA96F7Q2</accession>
<keyword evidence="2" id="KW-1185">Reference proteome</keyword>
<evidence type="ECO:0000313" key="1">
    <source>
        <dbReference type="EMBL" id="WNM24332.1"/>
    </source>
</evidence>
<dbReference type="SUPFAM" id="SSF74650">
    <property type="entry name" value="Galactose mutarotase-like"/>
    <property type="match status" value="1"/>
</dbReference>
<sequence length="307" mass="33042">MDSMLILDNGTWRVGLLPATGGSIAYGQVRIDDAWVDAMRPTPAEVEKSGDTASFPLVPWSNRISGPVLRWNGEEHPLRVTSGDGTAIHGVGLKHPWNVAEFDATHAVLTLDSRDLEDPNFPWPFTTAFTYALDGARLIVTMALTNVSDETFPAGLGHHPYFVRRLGSDSAPLGGDAELQIRCDAGYELVNCLPTGAAGEVPAHADYRTRRPLGHVHVDDCLTGRTSPIAATLTWPRALQLDLEADEALSHIVCYVPEGKPFFAVEPVTHANDALRLAAEGVDGVGVHPLAPGETFTARWSLTATLL</sequence>
<dbReference type="InterPro" id="IPR008183">
    <property type="entry name" value="Aldose_1/G6P_1-epimerase"/>
</dbReference>
<evidence type="ECO:0000313" key="2">
    <source>
        <dbReference type="Proteomes" id="UP001304125"/>
    </source>
</evidence>
<dbReference type="Proteomes" id="UP001304125">
    <property type="component" value="Chromosome"/>
</dbReference>
<name>A0AA96F7Q2_9MICO</name>
<dbReference type="AlphaFoldDB" id="A0AA96F7Q2"/>
<reference evidence="1 2" key="1">
    <citation type="submission" date="2023-09" db="EMBL/GenBank/DDBJ databases">
        <title>Demequina sp. a novel bacteria isolated from Capsicum annuum.</title>
        <authorList>
            <person name="Humaira Z."/>
            <person name="Lee J."/>
            <person name="Cho D."/>
        </authorList>
    </citation>
    <scope>NUCLEOTIDE SEQUENCE [LARGE SCALE GENOMIC DNA]</scope>
    <source>
        <strain evidence="1 2">OYTSA14</strain>
    </source>
</reference>
<dbReference type="Gene3D" id="2.70.98.10">
    <property type="match status" value="1"/>
</dbReference>
<dbReference type="EMBL" id="CP134879">
    <property type="protein sequence ID" value="WNM24332.1"/>
    <property type="molecule type" value="Genomic_DNA"/>
</dbReference>
<dbReference type="Pfam" id="PF01263">
    <property type="entry name" value="Aldose_epim"/>
    <property type="match status" value="1"/>
</dbReference>
<proteinExistence type="predicted"/>
<organism evidence="1 2">
    <name type="scientific">Demequina capsici</name>
    <dbReference type="NCBI Taxonomy" id="3075620"/>
    <lineage>
        <taxon>Bacteria</taxon>
        <taxon>Bacillati</taxon>
        <taxon>Actinomycetota</taxon>
        <taxon>Actinomycetes</taxon>
        <taxon>Micrococcales</taxon>
        <taxon>Demequinaceae</taxon>
        <taxon>Demequina</taxon>
    </lineage>
</organism>
<dbReference type="GO" id="GO:0005975">
    <property type="term" value="P:carbohydrate metabolic process"/>
    <property type="evidence" value="ECO:0007669"/>
    <property type="project" value="InterPro"/>
</dbReference>
<protein>
    <submittedName>
        <fullName evidence="1">Aldose epimerase</fullName>
    </submittedName>
</protein>
<dbReference type="InterPro" id="IPR014718">
    <property type="entry name" value="GH-type_carb-bd"/>
</dbReference>